<dbReference type="Pfam" id="PF13913">
    <property type="entry name" value="zf-C2HC_2"/>
    <property type="match status" value="1"/>
</dbReference>
<protein>
    <recommendedName>
        <fullName evidence="3">Zinc finger protein 474</fullName>
    </recommendedName>
</protein>
<reference evidence="1" key="1">
    <citation type="submission" date="2025-08" db="UniProtKB">
        <authorList>
            <consortium name="Ensembl"/>
        </authorList>
    </citation>
    <scope>IDENTIFICATION</scope>
</reference>
<sequence length="117" mass="13495">MIQNIAPTWVCFICGKEFGSQSLPIHEPQCLEKWHIENDKLPKHLRRPAPVKPQALPGGTYDKYSYSAQVNGRDVNLMHIVREFFCRKSSSGSNVININLSINTNHIRNFWFFNCCT</sequence>
<reference evidence="1" key="2">
    <citation type="submission" date="2025-09" db="UniProtKB">
        <authorList>
            <consortium name="Ensembl"/>
        </authorList>
    </citation>
    <scope>IDENTIFICATION</scope>
</reference>
<evidence type="ECO:0008006" key="3">
    <source>
        <dbReference type="Google" id="ProtNLM"/>
    </source>
</evidence>
<evidence type="ECO:0000313" key="1">
    <source>
        <dbReference type="Ensembl" id="ENSVKKP00000023107.1"/>
    </source>
</evidence>
<dbReference type="AlphaFoldDB" id="A0A8D2LLB6"/>
<dbReference type="InterPro" id="IPR026319">
    <property type="entry name" value="ZC2HC1A/B-like"/>
</dbReference>
<dbReference type="PANTHER" id="PTHR13555">
    <property type="entry name" value="C2H2 ZINC FINGER CGI-62-RELATED"/>
    <property type="match status" value="1"/>
</dbReference>
<dbReference type="Gene3D" id="3.30.160.60">
    <property type="entry name" value="Classic Zinc Finger"/>
    <property type="match status" value="1"/>
</dbReference>
<proteinExistence type="predicted"/>
<organism evidence="1 2">
    <name type="scientific">Varanus komodoensis</name>
    <name type="common">Komodo dragon</name>
    <dbReference type="NCBI Taxonomy" id="61221"/>
    <lineage>
        <taxon>Eukaryota</taxon>
        <taxon>Metazoa</taxon>
        <taxon>Chordata</taxon>
        <taxon>Craniata</taxon>
        <taxon>Vertebrata</taxon>
        <taxon>Euteleostomi</taxon>
        <taxon>Lepidosauria</taxon>
        <taxon>Squamata</taxon>
        <taxon>Bifurcata</taxon>
        <taxon>Unidentata</taxon>
        <taxon>Episquamata</taxon>
        <taxon>Toxicofera</taxon>
        <taxon>Anguimorpha</taxon>
        <taxon>Paleoanguimorpha</taxon>
        <taxon>Varanoidea</taxon>
        <taxon>Varanidae</taxon>
        <taxon>Varanus</taxon>
    </lineage>
</organism>
<keyword evidence="2" id="KW-1185">Reference proteome</keyword>
<evidence type="ECO:0000313" key="2">
    <source>
        <dbReference type="Proteomes" id="UP000694545"/>
    </source>
</evidence>
<name>A0A8D2LLB6_VARKO</name>
<dbReference type="PANTHER" id="PTHR13555:SF67">
    <property type="entry name" value="ZINC FINGER PROTEIN 474"/>
    <property type="match status" value="1"/>
</dbReference>
<accession>A0A8D2LLB6</accession>
<dbReference type="Proteomes" id="UP000694545">
    <property type="component" value="Unplaced"/>
</dbReference>
<dbReference type="Ensembl" id="ENSVKKT00000023681.1">
    <property type="protein sequence ID" value="ENSVKKP00000023107.1"/>
    <property type="gene ID" value="ENSVKKG00000015331.1"/>
</dbReference>